<accession>I8AFS6</accession>
<dbReference type="RefSeq" id="WP_007203202.1">
    <property type="nucleotide sequence ID" value="NZ_AKKV01000036.1"/>
</dbReference>
<name>I8AFS6_9BACL</name>
<keyword evidence="3" id="KW-1185">Reference proteome</keyword>
<dbReference type="Proteomes" id="UP000004080">
    <property type="component" value="Unassembled WGS sequence"/>
</dbReference>
<proteinExistence type="predicted"/>
<sequence>MRYIKYFFLTGGIITIILSCIALYFSLTPQVGAIGNGPNYTKIWTDFTIQFLIGLFLVAYSIYFIKKND</sequence>
<keyword evidence="1" id="KW-0812">Transmembrane</keyword>
<comment type="caution">
    <text evidence="2">The sequence shown here is derived from an EMBL/GenBank/DDBJ whole genome shotgun (WGS) entry which is preliminary data.</text>
</comment>
<evidence type="ECO:0000313" key="2">
    <source>
        <dbReference type="EMBL" id="EIT84234.1"/>
    </source>
</evidence>
<protein>
    <recommendedName>
        <fullName evidence="4">Lipoprotein</fullName>
    </recommendedName>
</protein>
<organism evidence="2 3">
    <name type="scientific">Fictibacillus macauensis ZFHKF-1</name>
    <dbReference type="NCBI Taxonomy" id="1196324"/>
    <lineage>
        <taxon>Bacteria</taxon>
        <taxon>Bacillati</taxon>
        <taxon>Bacillota</taxon>
        <taxon>Bacilli</taxon>
        <taxon>Bacillales</taxon>
        <taxon>Fictibacillaceae</taxon>
        <taxon>Fictibacillus</taxon>
    </lineage>
</organism>
<evidence type="ECO:0008006" key="4">
    <source>
        <dbReference type="Google" id="ProtNLM"/>
    </source>
</evidence>
<feature type="transmembrane region" description="Helical" evidence="1">
    <location>
        <begin position="47"/>
        <end position="65"/>
    </location>
</feature>
<dbReference type="EMBL" id="AKKV01000036">
    <property type="protein sequence ID" value="EIT84234.1"/>
    <property type="molecule type" value="Genomic_DNA"/>
</dbReference>
<dbReference type="OrthoDB" id="2903273at2"/>
<dbReference type="AlphaFoldDB" id="I8AFS6"/>
<dbReference type="PROSITE" id="PS51257">
    <property type="entry name" value="PROKAR_LIPOPROTEIN"/>
    <property type="match status" value="1"/>
</dbReference>
<gene>
    <name evidence="2" type="ORF">A374_15648</name>
</gene>
<feature type="transmembrane region" description="Helical" evidence="1">
    <location>
        <begin position="7"/>
        <end position="27"/>
    </location>
</feature>
<evidence type="ECO:0000256" key="1">
    <source>
        <dbReference type="SAM" id="Phobius"/>
    </source>
</evidence>
<keyword evidence="1" id="KW-1133">Transmembrane helix</keyword>
<evidence type="ECO:0000313" key="3">
    <source>
        <dbReference type="Proteomes" id="UP000004080"/>
    </source>
</evidence>
<reference evidence="2 3" key="1">
    <citation type="journal article" date="2012" name="J. Bacteriol.">
        <title>Genome of Bacillus macauensis ZFHKF-1, a Long-Chain-Forming Bacterium.</title>
        <authorList>
            <person name="Cai L."/>
            <person name="Zhang T."/>
        </authorList>
    </citation>
    <scope>NUCLEOTIDE SEQUENCE [LARGE SCALE GENOMIC DNA]</scope>
    <source>
        <strain evidence="2 3">ZFHKF-1</strain>
    </source>
</reference>
<keyword evidence="1" id="KW-0472">Membrane</keyword>